<reference evidence="1" key="1">
    <citation type="journal article" date="2007" name="Science">
        <title>Draft genome of the filarial nematode parasite Brugia malayi.</title>
        <authorList>
            <person name="Ghedin E."/>
            <person name="Wang S."/>
            <person name="Spiro D."/>
            <person name="Caler E."/>
            <person name="Zhao Q."/>
            <person name="Crabtree J."/>
            <person name="Allen J.E."/>
            <person name="Delcher A.L."/>
            <person name="Guiliano D.B."/>
            <person name="Miranda-Saavedra D."/>
            <person name="Angiuoli S.V."/>
            <person name="Creasy T."/>
            <person name="Amedeo P."/>
            <person name="Haas B."/>
            <person name="El-Sayed N.M."/>
            <person name="Wortman J.R."/>
            <person name="Feldblyum T."/>
            <person name="Tallon L."/>
            <person name="Schatz M."/>
            <person name="Shumway M."/>
            <person name="Koo H."/>
            <person name="Salzberg S.L."/>
            <person name="Schobel S."/>
            <person name="Pertea M."/>
            <person name="Pop M."/>
            <person name="White O."/>
            <person name="Barton G.J."/>
            <person name="Carlow C.K."/>
            <person name="Crawford M.J."/>
            <person name="Daub J."/>
            <person name="Dimmic M.W."/>
            <person name="Estes C.F."/>
            <person name="Foster J.M."/>
            <person name="Ganatra M."/>
            <person name="Gregory W.F."/>
            <person name="Johnson N.M."/>
            <person name="Jin J."/>
            <person name="Komuniecki R."/>
            <person name="Korf I."/>
            <person name="Kumar S."/>
            <person name="Laney S."/>
            <person name="Li B.W."/>
            <person name="Li W."/>
            <person name="Lindblom T.H."/>
            <person name="Lustigman S."/>
            <person name="Ma D."/>
            <person name="Maina C.V."/>
            <person name="Martin D.M."/>
            <person name="McCarter J.P."/>
            <person name="McReynolds L."/>
            <person name="Mitreva M."/>
            <person name="Nutman T.B."/>
            <person name="Parkinson J."/>
            <person name="Peregrin-Alvarez J.M."/>
            <person name="Poole C."/>
            <person name="Ren Q."/>
            <person name="Saunders L."/>
            <person name="Sluder A.E."/>
            <person name="Smith K."/>
            <person name="Stanke M."/>
            <person name="Unnasch T.R."/>
            <person name="Ware J."/>
            <person name="Wei A.D."/>
            <person name="Weil G."/>
            <person name="Williams D.J."/>
            <person name="Zhang Y."/>
            <person name="Williams S.A."/>
            <person name="Fraser-Liggett C."/>
            <person name="Slatko B."/>
            <person name="Blaxter M.L."/>
            <person name="Scott A.L."/>
        </authorList>
    </citation>
    <scope>NUCLEOTIDE SEQUENCE</scope>
    <source>
        <strain evidence="1">FR3</strain>
    </source>
</reference>
<dbReference type="EMBL" id="LN857024">
    <property type="protein sequence ID" value="CDQ02987.1"/>
    <property type="molecule type" value="Genomic_DNA"/>
</dbReference>
<proteinExistence type="predicted"/>
<evidence type="ECO:0000313" key="1">
    <source>
        <dbReference type="EMBL" id="CDQ02987.1"/>
    </source>
</evidence>
<sequence>MTTTIITATITTINNDNNKALQLHISSFMLIVSPNKYKLKLICHSLS</sequence>
<gene>
    <name evidence="1" type="primary">Bm1057</name>
    <name evidence="1" type="ORF">BM_Bm1057</name>
</gene>
<organism evidence="1">
    <name type="scientific">Brugia malayi</name>
    <name type="common">Filarial nematode worm</name>
    <dbReference type="NCBI Taxonomy" id="6279"/>
    <lineage>
        <taxon>Eukaryota</taxon>
        <taxon>Metazoa</taxon>
        <taxon>Ecdysozoa</taxon>
        <taxon>Nematoda</taxon>
        <taxon>Chromadorea</taxon>
        <taxon>Rhabditida</taxon>
        <taxon>Spirurina</taxon>
        <taxon>Spiruromorpha</taxon>
        <taxon>Filarioidea</taxon>
        <taxon>Onchocercidae</taxon>
        <taxon>Brugia</taxon>
    </lineage>
</organism>
<accession>A0A1I9G3W7</accession>
<reference evidence="1" key="2">
    <citation type="submission" date="2012-12" db="EMBL/GenBank/DDBJ databases">
        <authorList>
            <consortium name="WormBase Consortium"/>
            <person name="Ghedin E."/>
            <person name="Paulini M."/>
        </authorList>
    </citation>
    <scope>NUCLEOTIDE SEQUENCE</scope>
    <source>
        <strain evidence="1">FR3</strain>
    </source>
</reference>
<dbReference type="AlphaFoldDB" id="A0A1I9G3W7"/>
<protein>
    <submittedName>
        <fullName evidence="1">Bm1057</fullName>
    </submittedName>
</protein>
<name>A0A1I9G3W7_BRUMA</name>